<evidence type="ECO:0000313" key="3">
    <source>
        <dbReference type="Proteomes" id="UP000223738"/>
    </source>
</evidence>
<reference evidence="2 3" key="1">
    <citation type="submission" date="2016-03" db="EMBL/GenBank/DDBJ databases">
        <title>Characterization of pf16 and phiPMW: Two novel phages infecting Pseudomonas putida PpG1.</title>
        <authorList>
            <person name="Magill D.J."/>
            <person name="Krylov V.N."/>
            <person name="Allen C.C.R."/>
            <person name="McGrath J.W."/>
            <person name="Quinn J.P."/>
            <person name="Kulakov L.A."/>
        </authorList>
    </citation>
    <scope>NUCLEOTIDE SEQUENCE [LARGE SCALE GENOMIC DNA]</scope>
</reference>
<gene>
    <name evidence="2" type="ORF">PMW_202</name>
</gene>
<evidence type="ECO:0000256" key="1">
    <source>
        <dbReference type="SAM" id="Phobius"/>
    </source>
</evidence>
<keyword evidence="3" id="KW-1185">Reference proteome</keyword>
<organism evidence="2 3">
    <name type="scientific">Pseudomonas phage phiPMW</name>
    <dbReference type="NCBI Taxonomy" id="1815582"/>
    <lineage>
        <taxon>Viruses</taxon>
        <taxon>Duplodnaviria</taxon>
        <taxon>Heunggongvirae</taxon>
        <taxon>Uroviricota</taxon>
        <taxon>Caudoviricetes</taxon>
        <taxon>Plaisancevirus</taxon>
        <taxon>Plaisancevirus PMW</taxon>
    </lineage>
</organism>
<keyword evidence="1" id="KW-1133">Transmembrane helix</keyword>
<proteinExistence type="predicted"/>
<dbReference type="Proteomes" id="UP000223738">
    <property type="component" value="Segment"/>
</dbReference>
<protein>
    <submittedName>
        <fullName evidence="2">Uncharacterized protein</fullName>
    </submittedName>
</protein>
<name>A0A1S5R1P0_9CAUD</name>
<keyword evidence="1" id="KW-0472">Membrane</keyword>
<accession>A0A1S5R1P0</accession>
<dbReference type="EMBL" id="KU862660">
    <property type="protein sequence ID" value="ANA49327.1"/>
    <property type="molecule type" value="Genomic_DNA"/>
</dbReference>
<feature type="transmembrane region" description="Helical" evidence="1">
    <location>
        <begin position="25"/>
        <end position="45"/>
    </location>
</feature>
<keyword evidence="1" id="KW-0812">Transmembrane</keyword>
<evidence type="ECO:0000313" key="2">
    <source>
        <dbReference type="EMBL" id="ANA49327.1"/>
    </source>
</evidence>
<sequence length="46" mass="4795">MLIVPFICILWGLFAGMVSDTPCEAMVIAGIGSFLICLMAGVSGVF</sequence>